<evidence type="ECO:0000313" key="2">
    <source>
        <dbReference type="Proteomes" id="UP000293623"/>
    </source>
</evidence>
<gene>
    <name evidence="1" type="ORF">ETX26_06955</name>
</gene>
<comment type="caution">
    <text evidence="1">The sequence shown here is derived from an EMBL/GenBank/DDBJ whole genome shotgun (WGS) entry which is preliminary data.</text>
</comment>
<dbReference type="InterPro" id="IPR009097">
    <property type="entry name" value="Cyclic_Pdiesterase"/>
</dbReference>
<evidence type="ECO:0000313" key="1">
    <source>
        <dbReference type="EMBL" id="RXZ66418.1"/>
    </source>
</evidence>
<dbReference type="OrthoDB" id="793003at2"/>
<dbReference type="Proteomes" id="UP000293623">
    <property type="component" value="Unassembled WGS sequence"/>
</dbReference>
<dbReference type="EMBL" id="SDPV01000001">
    <property type="protein sequence ID" value="RXZ66418.1"/>
    <property type="molecule type" value="Genomic_DNA"/>
</dbReference>
<dbReference type="AlphaFoldDB" id="A0A4Q2KM63"/>
<name>A0A4Q2KM63_9SPHN</name>
<sequence>MVRHSPRTWRDVTGAASAPLIVTAELPPDLHRWATRLRTAHYPPERNVLEAHVTLFHVLPPSAENEVRDELAAAAARYAPPAARLEGILPLGEGTALRLFSPAMLMLREELAARFHGLLTAQDAHQPRLHVTIQNKVPVRAARELQRTLAAEIEPRGFSFPALALYYYRGGPWEFVKRWPFRGKNRG</sequence>
<protein>
    <submittedName>
        <fullName evidence="1">2'-5' RNA ligase family protein</fullName>
    </submittedName>
</protein>
<keyword evidence="1" id="KW-0436">Ligase</keyword>
<organism evidence="1 2">
    <name type="scientific">Pelagerythrobacter rhizovicinus</name>
    <dbReference type="NCBI Taxonomy" id="2268576"/>
    <lineage>
        <taxon>Bacteria</taxon>
        <taxon>Pseudomonadati</taxon>
        <taxon>Pseudomonadota</taxon>
        <taxon>Alphaproteobacteria</taxon>
        <taxon>Sphingomonadales</taxon>
        <taxon>Erythrobacteraceae</taxon>
        <taxon>Pelagerythrobacter</taxon>
    </lineage>
</organism>
<accession>A0A4Q2KM63</accession>
<reference evidence="1 2" key="1">
    <citation type="submission" date="2019-01" db="EMBL/GenBank/DDBJ databases">
        <title>Altererythrobacter rhizovicinus sp. nov., isolated from the rhizosphere soil of Haloxylon ammodendron.</title>
        <authorList>
            <person name="Li H.-P."/>
            <person name="Gou J.-Y."/>
            <person name="Yao D."/>
            <person name="Han Q.-Q."/>
            <person name="Shao K.-Z."/>
            <person name="Zhao Q."/>
            <person name="Zhang J.-L."/>
        </authorList>
    </citation>
    <scope>NUCLEOTIDE SEQUENCE [LARGE SCALE GENOMIC DNA]</scope>
    <source>
        <strain evidence="1 2">AY-3R</strain>
    </source>
</reference>
<dbReference type="Pfam" id="PF13563">
    <property type="entry name" value="2_5_RNA_ligase2"/>
    <property type="match status" value="1"/>
</dbReference>
<keyword evidence="2" id="KW-1185">Reference proteome</keyword>
<dbReference type="SUPFAM" id="SSF55144">
    <property type="entry name" value="LigT-like"/>
    <property type="match status" value="1"/>
</dbReference>
<dbReference type="GO" id="GO:0016874">
    <property type="term" value="F:ligase activity"/>
    <property type="evidence" value="ECO:0007669"/>
    <property type="project" value="UniProtKB-KW"/>
</dbReference>
<dbReference type="Gene3D" id="3.90.1140.10">
    <property type="entry name" value="Cyclic phosphodiesterase"/>
    <property type="match status" value="1"/>
</dbReference>
<proteinExistence type="predicted"/>